<dbReference type="PANTHER" id="PTHR40048:SF1">
    <property type="entry name" value="RHAMNOSYL O-METHYLTRANSFERASE"/>
    <property type="match status" value="1"/>
</dbReference>
<sequence>MAAASPTDDTAEPPGHRMPPRLLEAARSATGFMPDSEGTALFETAMAHLAGGVAVEIGTYCGKSAIYLGAAAAETGGMVVTVDHHRGSEEHQPGWEYHDPELVDPEDERLDTLGRFRRTISGAGLEDRVMAVVGGSAELAAIWRTPISMLFVDGGHTDEAANADFEGWSPWIRLGGVLVLHDVFPDPADGGRAPYRIYRRALDSGEFREVSVTGSLRVLQRVGGGVDLG</sequence>
<dbReference type="Gene3D" id="3.40.50.150">
    <property type="entry name" value="Vaccinia Virus protein VP39"/>
    <property type="match status" value="1"/>
</dbReference>
<dbReference type="InterPro" id="IPR029063">
    <property type="entry name" value="SAM-dependent_MTases_sf"/>
</dbReference>
<keyword evidence="2 3" id="KW-0808">Transferase</keyword>
<dbReference type="SUPFAM" id="SSF53335">
    <property type="entry name" value="S-adenosyl-L-methionine-dependent methyltransferases"/>
    <property type="match status" value="1"/>
</dbReference>
<name>A0A1G8ZB06_ACTMZ</name>
<organism evidence="3 4">
    <name type="scientific">Actinopolyspora mzabensis</name>
    <dbReference type="NCBI Taxonomy" id="995066"/>
    <lineage>
        <taxon>Bacteria</taxon>
        <taxon>Bacillati</taxon>
        <taxon>Actinomycetota</taxon>
        <taxon>Actinomycetes</taxon>
        <taxon>Actinopolysporales</taxon>
        <taxon>Actinopolysporaceae</taxon>
        <taxon>Actinopolyspora</taxon>
    </lineage>
</organism>
<dbReference type="GO" id="GO:0005886">
    <property type="term" value="C:plasma membrane"/>
    <property type="evidence" value="ECO:0007669"/>
    <property type="project" value="TreeGrafter"/>
</dbReference>
<evidence type="ECO:0000313" key="3">
    <source>
        <dbReference type="EMBL" id="SDK11595.1"/>
    </source>
</evidence>
<dbReference type="EMBL" id="FNFM01000004">
    <property type="protein sequence ID" value="SDK11595.1"/>
    <property type="molecule type" value="Genomic_DNA"/>
</dbReference>
<reference evidence="4" key="1">
    <citation type="submission" date="2016-10" db="EMBL/GenBank/DDBJ databases">
        <authorList>
            <person name="Varghese N."/>
            <person name="Submissions S."/>
        </authorList>
    </citation>
    <scope>NUCLEOTIDE SEQUENCE [LARGE SCALE GENOMIC DNA]</scope>
    <source>
        <strain evidence="4">DSM 45460</strain>
    </source>
</reference>
<dbReference type="AlphaFoldDB" id="A0A1G8ZB06"/>
<dbReference type="GO" id="GO:0008168">
    <property type="term" value="F:methyltransferase activity"/>
    <property type="evidence" value="ECO:0007669"/>
    <property type="project" value="UniProtKB-KW"/>
</dbReference>
<evidence type="ECO:0000313" key="4">
    <source>
        <dbReference type="Proteomes" id="UP000199213"/>
    </source>
</evidence>
<proteinExistence type="predicted"/>
<keyword evidence="1 3" id="KW-0489">Methyltransferase</keyword>
<dbReference type="GO" id="GO:0032259">
    <property type="term" value="P:methylation"/>
    <property type="evidence" value="ECO:0007669"/>
    <property type="project" value="UniProtKB-KW"/>
</dbReference>
<protein>
    <submittedName>
        <fullName evidence="3">Predicted O-methyltransferase YrrM</fullName>
    </submittedName>
</protein>
<dbReference type="PANTHER" id="PTHR40048">
    <property type="entry name" value="RHAMNOSYL O-METHYLTRANSFERASE"/>
    <property type="match status" value="1"/>
</dbReference>
<evidence type="ECO:0000256" key="2">
    <source>
        <dbReference type="ARBA" id="ARBA00022679"/>
    </source>
</evidence>
<dbReference type="Proteomes" id="UP000199213">
    <property type="component" value="Unassembled WGS sequence"/>
</dbReference>
<accession>A0A1G8ZB06</accession>
<dbReference type="GO" id="GO:0071770">
    <property type="term" value="P:DIM/DIP cell wall layer assembly"/>
    <property type="evidence" value="ECO:0007669"/>
    <property type="project" value="TreeGrafter"/>
</dbReference>
<evidence type="ECO:0000256" key="1">
    <source>
        <dbReference type="ARBA" id="ARBA00022603"/>
    </source>
</evidence>
<keyword evidence="4" id="KW-1185">Reference proteome</keyword>
<gene>
    <name evidence="3" type="ORF">SAMN04487820_104311</name>
</gene>
<dbReference type="Pfam" id="PF13578">
    <property type="entry name" value="Methyltransf_24"/>
    <property type="match status" value="1"/>
</dbReference>